<gene>
    <name evidence="9" type="ORF">B5F11_01630</name>
</gene>
<dbReference type="Pfam" id="PF06808">
    <property type="entry name" value="DctM"/>
    <property type="match status" value="1"/>
</dbReference>
<dbReference type="InterPro" id="IPR004681">
    <property type="entry name" value="TRAP_DctM"/>
</dbReference>
<feature type="transmembrane region" description="Helical" evidence="7">
    <location>
        <begin position="362"/>
        <end position="387"/>
    </location>
</feature>
<feature type="transmembrane region" description="Helical" evidence="7">
    <location>
        <begin position="98"/>
        <end position="122"/>
    </location>
</feature>
<dbReference type="EMBL" id="NFKP01000001">
    <property type="protein sequence ID" value="OUP71592.1"/>
    <property type="molecule type" value="Genomic_DNA"/>
</dbReference>
<evidence type="ECO:0000256" key="6">
    <source>
        <dbReference type="ARBA" id="ARBA00023136"/>
    </source>
</evidence>
<dbReference type="InterPro" id="IPR010656">
    <property type="entry name" value="DctM"/>
</dbReference>
<keyword evidence="6 7" id="KW-0472">Membrane</keyword>
<dbReference type="Proteomes" id="UP000196386">
    <property type="component" value="Unassembled WGS sequence"/>
</dbReference>
<feature type="transmembrane region" description="Helical" evidence="7">
    <location>
        <begin position="274"/>
        <end position="293"/>
    </location>
</feature>
<evidence type="ECO:0000256" key="2">
    <source>
        <dbReference type="ARBA" id="ARBA00022475"/>
    </source>
</evidence>
<feature type="transmembrane region" description="Helical" evidence="7">
    <location>
        <begin position="249"/>
        <end position="267"/>
    </location>
</feature>
<keyword evidence="4 7" id="KW-0812">Transmembrane</keyword>
<comment type="caution">
    <text evidence="9">The sequence shown here is derived from an EMBL/GenBank/DDBJ whole genome shotgun (WGS) entry which is preliminary data.</text>
</comment>
<evidence type="ECO:0000259" key="8">
    <source>
        <dbReference type="Pfam" id="PF06808"/>
    </source>
</evidence>
<keyword evidence="5 7" id="KW-1133">Transmembrane helix</keyword>
<dbReference type="GO" id="GO:0005886">
    <property type="term" value="C:plasma membrane"/>
    <property type="evidence" value="ECO:0007669"/>
    <property type="project" value="UniProtKB-SubCell"/>
</dbReference>
<name>A0A1Y4MXD1_9FIRM</name>
<dbReference type="PIRSF" id="PIRSF006066">
    <property type="entry name" value="HI0050"/>
    <property type="match status" value="1"/>
</dbReference>
<evidence type="ECO:0000256" key="1">
    <source>
        <dbReference type="ARBA" id="ARBA00004429"/>
    </source>
</evidence>
<feature type="transmembrane region" description="Helical" evidence="7">
    <location>
        <begin position="134"/>
        <end position="154"/>
    </location>
</feature>
<reference evidence="10" key="1">
    <citation type="submission" date="2017-04" db="EMBL/GenBank/DDBJ databases">
        <title>Function of individual gut microbiota members based on whole genome sequencing of pure cultures obtained from chicken caecum.</title>
        <authorList>
            <person name="Medvecky M."/>
            <person name="Cejkova D."/>
            <person name="Polansky O."/>
            <person name="Karasova D."/>
            <person name="Kubasova T."/>
            <person name="Cizek A."/>
            <person name="Rychlik I."/>
        </authorList>
    </citation>
    <scope>NUCLEOTIDE SEQUENCE [LARGE SCALE GENOMIC DNA]</scope>
    <source>
        <strain evidence="10">An175</strain>
    </source>
</reference>
<evidence type="ECO:0000313" key="10">
    <source>
        <dbReference type="Proteomes" id="UP000196386"/>
    </source>
</evidence>
<keyword evidence="3" id="KW-0997">Cell inner membrane</keyword>
<dbReference type="RefSeq" id="WP_087299204.1">
    <property type="nucleotide sequence ID" value="NZ_NFKP01000001.1"/>
</dbReference>
<feature type="transmembrane region" description="Helical" evidence="7">
    <location>
        <begin position="58"/>
        <end position="78"/>
    </location>
</feature>
<feature type="transmembrane region" description="Helical" evidence="7">
    <location>
        <begin position="408"/>
        <end position="429"/>
    </location>
</feature>
<organism evidence="9 10">
    <name type="scientific">Anaerotruncus colihominis</name>
    <dbReference type="NCBI Taxonomy" id="169435"/>
    <lineage>
        <taxon>Bacteria</taxon>
        <taxon>Bacillati</taxon>
        <taxon>Bacillota</taxon>
        <taxon>Clostridia</taxon>
        <taxon>Eubacteriales</taxon>
        <taxon>Oscillospiraceae</taxon>
        <taxon>Anaerotruncus</taxon>
    </lineage>
</organism>
<dbReference type="GO" id="GO:0022857">
    <property type="term" value="F:transmembrane transporter activity"/>
    <property type="evidence" value="ECO:0007669"/>
    <property type="project" value="TreeGrafter"/>
</dbReference>
<evidence type="ECO:0000256" key="3">
    <source>
        <dbReference type="ARBA" id="ARBA00022519"/>
    </source>
</evidence>
<evidence type="ECO:0000256" key="4">
    <source>
        <dbReference type="ARBA" id="ARBA00022692"/>
    </source>
</evidence>
<feature type="transmembrane region" description="Helical" evidence="7">
    <location>
        <begin position="329"/>
        <end position="356"/>
    </location>
</feature>
<feature type="transmembrane region" description="Helical" evidence="7">
    <location>
        <begin position="174"/>
        <end position="195"/>
    </location>
</feature>
<dbReference type="NCBIfam" id="TIGR00786">
    <property type="entry name" value="dctM"/>
    <property type="match status" value="1"/>
</dbReference>
<dbReference type="PANTHER" id="PTHR33362">
    <property type="entry name" value="SIALIC ACID TRAP TRANSPORTER PERMEASE PROTEIN SIAT-RELATED"/>
    <property type="match status" value="1"/>
</dbReference>
<sequence length="437" mass="46767">MSALSALLVFLISFAIVAVFCKMPVSFALGTSSLLVLAYGGFQLVTVPQFAFSGLDSFALLAIPFYIFAGVLMEYSGISKMLIDWVKSFVGHVRGATGIITTCACMAFGVLTGSAMATISAIGKMMVPEMEKEGYPHGYTSALLAATCFLGILIPPSVPGIMYALASGAKISEIWMSTIGPAFIFAIGYFIINYWRIGRHQTKPEKVEFHFSTKAMEIGKSTIYAIPALLMPIIIYGSIYGGLCTVTEAGAVSCVYGIIYFFALKVIRRTQIQITFWRCCAIAGASTATIGLLNAFSAVAGKVMTLAGISSFLSNLITENIASKAGFLLMINILFLFMGTFMDINATILIMTPLLLPVAQTYGISAVHFGAIMIVNMCVGFLTPPFAVGIFVSTKIAHSTFGDTLKEAVPFMGVGLIAIIITTLCPGYVDFFMHLFA</sequence>
<keyword evidence="2" id="KW-1003">Cell membrane</keyword>
<feature type="transmembrane region" description="Helical" evidence="7">
    <location>
        <begin position="28"/>
        <end position="46"/>
    </location>
</feature>
<evidence type="ECO:0000313" key="9">
    <source>
        <dbReference type="EMBL" id="OUP71592.1"/>
    </source>
</evidence>
<evidence type="ECO:0000256" key="5">
    <source>
        <dbReference type="ARBA" id="ARBA00022989"/>
    </source>
</evidence>
<evidence type="ECO:0000256" key="7">
    <source>
        <dbReference type="SAM" id="Phobius"/>
    </source>
</evidence>
<feature type="transmembrane region" description="Helical" evidence="7">
    <location>
        <begin position="223"/>
        <end position="243"/>
    </location>
</feature>
<proteinExistence type="predicted"/>
<feature type="domain" description="TRAP C4-dicarboxylate transport system permease DctM subunit" evidence="8">
    <location>
        <begin position="15"/>
        <end position="426"/>
    </location>
</feature>
<protein>
    <recommendedName>
        <fullName evidence="8">TRAP C4-dicarboxylate transport system permease DctM subunit domain-containing protein</fullName>
    </recommendedName>
</protein>
<comment type="subcellular location">
    <subcellularLocation>
        <location evidence="1">Cell inner membrane</location>
        <topology evidence="1">Multi-pass membrane protein</topology>
    </subcellularLocation>
</comment>
<dbReference type="AlphaFoldDB" id="A0A1Y4MXD1"/>
<accession>A0A1Y4MXD1</accession>